<organism evidence="1 2">
    <name type="scientific">Corynebacterium felinum</name>
    <dbReference type="NCBI Taxonomy" id="131318"/>
    <lineage>
        <taxon>Bacteria</taxon>
        <taxon>Bacillati</taxon>
        <taxon>Actinomycetota</taxon>
        <taxon>Actinomycetes</taxon>
        <taxon>Mycobacteriales</taxon>
        <taxon>Corynebacteriaceae</taxon>
        <taxon>Corynebacterium</taxon>
    </lineage>
</organism>
<gene>
    <name evidence="1" type="ORF">J2S37_000414</name>
</gene>
<evidence type="ECO:0000313" key="1">
    <source>
        <dbReference type="EMBL" id="MDR7353876.1"/>
    </source>
</evidence>
<evidence type="ECO:0000313" key="2">
    <source>
        <dbReference type="Proteomes" id="UP001183619"/>
    </source>
</evidence>
<reference evidence="1 2" key="1">
    <citation type="submission" date="2023-07" db="EMBL/GenBank/DDBJ databases">
        <title>Sequencing the genomes of 1000 actinobacteria strains.</title>
        <authorList>
            <person name="Klenk H.-P."/>
        </authorList>
    </citation>
    <scope>NUCLEOTIDE SEQUENCE [LARGE SCALE GENOMIC DNA]</scope>
    <source>
        <strain evidence="1 2">DSM 44508</strain>
    </source>
</reference>
<name>A0ABU2B6G6_9CORY</name>
<comment type="caution">
    <text evidence="1">The sequence shown here is derived from an EMBL/GenBank/DDBJ whole genome shotgun (WGS) entry which is preliminary data.</text>
</comment>
<dbReference type="Proteomes" id="UP001183619">
    <property type="component" value="Unassembled WGS sequence"/>
</dbReference>
<sequence length="63" mass="6774">MCLNWCYVFVLGVGNMGLSNNAGCEVCEKHTGIHPMAKGGREQKAPTLSEEGVGALKISYYLP</sequence>
<keyword evidence="2" id="KW-1185">Reference proteome</keyword>
<proteinExistence type="predicted"/>
<dbReference type="EMBL" id="JAVDYF010000001">
    <property type="protein sequence ID" value="MDR7353876.1"/>
    <property type="molecule type" value="Genomic_DNA"/>
</dbReference>
<protein>
    <submittedName>
        <fullName evidence="1">Uncharacterized protein</fullName>
    </submittedName>
</protein>
<accession>A0ABU2B6G6</accession>